<keyword evidence="8 11" id="KW-0408">Iron</keyword>
<reference evidence="14 15" key="1">
    <citation type="submission" date="2018-06" db="EMBL/GenBank/DDBJ databases">
        <title>Genome analysis of cellulolytic fungus Trichoderma lentiforme CFAM-422.</title>
        <authorList>
            <person name="Steindorff A.S."/>
            <person name="Formighieri E.F."/>
            <person name="Midorikawa G.E.O."/>
            <person name="Tamietti M.S."/>
            <person name="Ramos E.Z."/>
            <person name="Silva A.S."/>
            <person name="Bon E.P.S."/>
            <person name="Mendes T.D."/>
            <person name="Damaso M.C.T."/>
            <person name="Favaro L.C.L."/>
        </authorList>
    </citation>
    <scope>NUCLEOTIDE SEQUENCE [LARGE SCALE GENOMIC DNA]</scope>
    <source>
        <strain evidence="14 15">CFAM-422</strain>
    </source>
</reference>
<keyword evidence="9" id="KW-0560">Oxidoreductase</keyword>
<dbReference type="CDD" id="cd12148">
    <property type="entry name" value="fungal_TF_MHR"/>
    <property type="match status" value="1"/>
</dbReference>
<accession>A0A9P5CJE9</accession>
<dbReference type="PRINTS" id="PR00385">
    <property type="entry name" value="P450"/>
</dbReference>
<dbReference type="GO" id="GO:0000785">
    <property type="term" value="C:chromatin"/>
    <property type="evidence" value="ECO:0007669"/>
    <property type="project" value="TreeGrafter"/>
</dbReference>
<dbReference type="InterPro" id="IPR007219">
    <property type="entry name" value="XnlR_reg_dom"/>
</dbReference>
<dbReference type="InterPro" id="IPR036396">
    <property type="entry name" value="Cyt_P450_sf"/>
</dbReference>
<dbReference type="PANTHER" id="PTHR40626:SF22">
    <property type="entry name" value="C2H2-TYPE DOMAIN-CONTAINING PROTEIN"/>
    <property type="match status" value="1"/>
</dbReference>
<dbReference type="PRINTS" id="PR00465">
    <property type="entry name" value="EP450IV"/>
</dbReference>
<dbReference type="GO" id="GO:0008270">
    <property type="term" value="F:zinc ion binding"/>
    <property type="evidence" value="ECO:0007669"/>
    <property type="project" value="UniProtKB-KW"/>
</dbReference>
<evidence type="ECO:0000256" key="1">
    <source>
        <dbReference type="ARBA" id="ARBA00001971"/>
    </source>
</evidence>
<dbReference type="GO" id="GO:0000978">
    <property type="term" value="F:RNA polymerase II cis-regulatory region sequence-specific DNA binding"/>
    <property type="evidence" value="ECO:0007669"/>
    <property type="project" value="InterPro"/>
</dbReference>
<evidence type="ECO:0000256" key="3">
    <source>
        <dbReference type="ARBA" id="ARBA00010617"/>
    </source>
</evidence>
<dbReference type="GO" id="GO:0006351">
    <property type="term" value="P:DNA-templated transcription"/>
    <property type="evidence" value="ECO:0007669"/>
    <property type="project" value="InterPro"/>
</dbReference>
<evidence type="ECO:0000313" key="14">
    <source>
        <dbReference type="EMBL" id="KAF3077237.1"/>
    </source>
</evidence>
<proteinExistence type="inferred from homology"/>
<keyword evidence="7" id="KW-0862">Zinc</keyword>
<dbReference type="InterPro" id="IPR002403">
    <property type="entry name" value="Cyt_P450_E_grp-IV"/>
</dbReference>
<keyword evidence="4 11" id="KW-0479">Metal-binding</keyword>
<comment type="caution">
    <text evidence="14">The sequence shown here is derived from an EMBL/GenBank/DDBJ whole genome shotgun (WGS) entry which is preliminary data.</text>
</comment>
<dbReference type="Gene3D" id="1.10.630.10">
    <property type="entry name" value="Cytochrome P450"/>
    <property type="match status" value="1"/>
</dbReference>
<dbReference type="SUPFAM" id="SSF48264">
    <property type="entry name" value="Cytochrome P450"/>
    <property type="match status" value="1"/>
</dbReference>
<evidence type="ECO:0000256" key="11">
    <source>
        <dbReference type="PIRSR" id="PIRSR602403-1"/>
    </source>
</evidence>
<evidence type="ECO:0000256" key="8">
    <source>
        <dbReference type="ARBA" id="ARBA00023004"/>
    </source>
</evidence>
<keyword evidence="6" id="KW-0863">Zinc-finger</keyword>
<dbReference type="GO" id="GO:0016705">
    <property type="term" value="F:oxidoreductase activity, acting on paired donors, with incorporation or reduction of molecular oxygen"/>
    <property type="evidence" value="ECO:0007669"/>
    <property type="project" value="InterPro"/>
</dbReference>
<feature type="region of interest" description="Disordered" evidence="12">
    <location>
        <begin position="552"/>
        <end position="595"/>
    </location>
</feature>
<feature type="binding site" description="axial binding residue" evidence="11">
    <location>
        <position position="492"/>
    </location>
    <ligand>
        <name>heme</name>
        <dbReference type="ChEBI" id="CHEBI:30413"/>
    </ligand>
    <ligandPart>
        <name>Fe</name>
        <dbReference type="ChEBI" id="CHEBI:18248"/>
    </ligandPart>
</feature>
<dbReference type="PANTHER" id="PTHR40626">
    <property type="entry name" value="MIP31509P"/>
    <property type="match status" value="1"/>
</dbReference>
<dbReference type="GO" id="GO:0020037">
    <property type="term" value="F:heme binding"/>
    <property type="evidence" value="ECO:0007669"/>
    <property type="project" value="InterPro"/>
</dbReference>
<protein>
    <submittedName>
        <fullName evidence="14">Leukotriene-B</fullName>
    </submittedName>
</protein>
<name>A0A9P5CJE9_9HYPO</name>
<dbReference type="Pfam" id="PF04082">
    <property type="entry name" value="Fungal_trans"/>
    <property type="match status" value="1"/>
</dbReference>
<evidence type="ECO:0000313" key="15">
    <source>
        <dbReference type="Proteomes" id="UP000801864"/>
    </source>
</evidence>
<dbReference type="Proteomes" id="UP000801864">
    <property type="component" value="Unassembled WGS sequence"/>
</dbReference>
<evidence type="ECO:0000259" key="13">
    <source>
        <dbReference type="Pfam" id="PF04082"/>
    </source>
</evidence>
<dbReference type="Pfam" id="PF00067">
    <property type="entry name" value="p450"/>
    <property type="match status" value="1"/>
</dbReference>
<comment type="similarity">
    <text evidence="3">Belongs to the cytochrome P450 family.</text>
</comment>
<organism evidence="14 15">
    <name type="scientific">Trichoderma lentiforme</name>
    <dbReference type="NCBI Taxonomy" id="1567552"/>
    <lineage>
        <taxon>Eukaryota</taxon>
        <taxon>Fungi</taxon>
        <taxon>Dikarya</taxon>
        <taxon>Ascomycota</taxon>
        <taxon>Pezizomycotina</taxon>
        <taxon>Sordariomycetes</taxon>
        <taxon>Hypocreomycetidae</taxon>
        <taxon>Hypocreales</taxon>
        <taxon>Hypocreaceae</taxon>
        <taxon>Trichoderma</taxon>
    </lineage>
</organism>
<evidence type="ECO:0000256" key="10">
    <source>
        <dbReference type="ARBA" id="ARBA00023242"/>
    </source>
</evidence>
<dbReference type="GO" id="GO:0005506">
    <property type="term" value="F:iron ion binding"/>
    <property type="evidence" value="ECO:0007669"/>
    <property type="project" value="InterPro"/>
</dbReference>
<evidence type="ECO:0000256" key="2">
    <source>
        <dbReference type="ARBA" id="ARBA00004123"/>
    </source>
</evidence>
<dbReference type="FunFam" id="1.10.630.10:FF:000090">
    <property type="entry name" value="Cytochrome P450 monooxygenase"/>
    <property type="match status" value="1"/>
</dbReference>
<feature type="domain" description="Xylanolytic transcriptional activator regulatory" evidence="13">
    <location>
        <begin position="766"/>
        <end position="996"/>
    </location>
</feature>
<evidence type="ECO:0000256" key="4">
    <source>
        <dbReference type="ARBA" id="ARBA00022723"/>
    </source>
</evidence>
<dbReference type="EMBL" id="QLNT01000001">
    <property type="protein sequence ID" value="KAF3077237.1"/>
    <property type="molecule type" value="Genomic_DNA"/>
</dbReference>
<keyword evidence="9" id="KW-0503">Monooxygenase</keyword>
<feature type="compositionally biased region" description="Polar residues" evidence="12">
    <location>
        <begin position="584"/>
        <end position="595"/>
    </location>
</feature>
<dbReference type="InterPro" id="IPR001128">
    <property type="entry name" value="Cyt_P450"/>
</dbReference>
<feature type="compositionally biased region" description="Basic and acidic residues" evidence="12">
    <location>
        <begin position="555"/>
        <end position="571"/>
    </location>
</feature>
<keyword evidence="11" id="KW-0349">Heme</keyword>
<keyword evidence="15" id="KW-1185">Reference proteome</keyword>
<evidence type="ECO:0000256" key="7">
    <source>
        <dbReference type="ARBA" id="ARBA00022833"/>
    </source>
</evidence>
<keyword evidence="10" id="KW-0539">Nucleus</keyword>
<sequence>MASKNFFLVGDDVSTTQSILVPPTYGPDELKRAVARHFHIVQPSGVSFHTSYGSINTVSDVLDANEPIGIRIDNQAVREPDGPEGLPIVGSFYEIFPDHLGNHTRLFRQYGGLIKTTNMGKTNYLTDDPEIAAVALNESIYFSKKINEDHPLWGVKDNIATFVGDTETETWRLSHKFLPTSMGPKAVRHYAPLIQETVRRSFAVFDAFAESGRSWNGYQYMVKLASETIGKVILGQNFGHLVNADAPFHPIPLSILTMFQLNKRVASRGAWYQNLPFGDPKKLRETHKLCYALIEGIVSDIETSDTAMPKMPMAEAALKASNLVEYLIKGTDEKGETFPRSMIVPNIVMLTSAGFTTTASLLSWLIYSVTEHPGNQERLLQELVNNGISETTEWSVDLVSKLSFLDKFVKETQRLHNPAFQPARTAKTDVIVPGGYRLKADSVVVCALHSLHTNPNHWHDPSQFDPDRWDTAEVKGRHRGMYLPFATGPRGCIGFNFALLEAKIIFSELIYRYEFIRDGSENVQYDPEFQLVRPLNLYVDLVIRHKRLVHATQSHQEREQYETRGDPRHISSENTLVPDEHTRTSASNQPLAPWTNGTYATPNSSLEETLNEPASLPLMIQGGDPMQDFATFLESIGLSEQWESEGLPSMEQWIFPTDSAVAPQAGLKDAVPNEFDSEDRSLQNHTAEEALFSNFGSRLPSLQPDGSEAENRLQSSADTIRLHSIHNISESQYRSFLNTIDGFHRVLPKGFAPPSKYALSRFLHGFIDGLNEHLPFIHSPTLHIESCNSALVLAIAACGSQYRFETSQGVQLFYAARAIVLETMKQKGFGIQAGYTNSAQCNSPAAAFPSNFLPGAAAEDNFDETVEIIQTLLLLIIYATWGNNGTIAQELGFLDNTLASLVRAHGLNEPPQSFDLMDDSNDVNWHTWVSRELNRRTKFVAYCFLNLHCLMYNTPPLLLNADLGLDMPCSNALWSAQNANEWRLAYESVGKRSNISFQRSFASLFSKGELSATDETPSTALGNHILLHALFQQLYFARQLCLFPLDHDHQAREITGLDAVLRTWKSRWKDTPESSTDPRNPAGPIAFTSAALLGQIYVRIQVDLGPHRALMTRDPSTIARALVNAPQTIVRGPGLITALLHAVHALSIPVQLGIDFVARTHSFYWSVQHCLAAVEYAHLLTRWLLALPGPTEPSRHERMLFLWITRLLDETEHGIRVPMENRLNLIQNLDTGRQLSISIIRVWARIFNGNTSWEIVDVVSASLKAYADLLEQSWS</sequence>
<evidence type="ECO:0000256" key="6">
    <source>
        <dbReference type="ARBA" id="ARBA00022771"/>
    </source>
</evidence>
<evidence type="ECO:0000256" key="9">
    <source>
        <dbReference type="ARBA" id="ARBA00023033"/>
    </source>
</evidence>
<dbReference type="GO" id="GO:0000981">
    <property type="term" value="F:DNA-binding transcription factor activity, RNA polymerase II-specific"/>
    <property type="evidence" value="ECO:0007669"/>
    <property type="project" value="InterPro"/>
</dbReference>
<comment type="cofactor">
    <cofactor evidence="1 11">
        <name>heme</name>
        <dbReference type="ChEBI" id="CHEBI:30413"/>
    </cofactor>
</comment>
<dbReference type="InterPro" id="IPR051059">
    <property type="entry name" value="VerF-like"/>
</dbReference>
<dbReference type="AlphaFoldDB" id="A0A9P5CJE9"/>
<dbReference type="GO" id="GO:0004497">
    <property type="term" value="F:monooxygenase activity"/>
    <property type="evidence" value="ECO:0007669"/>
    <property type="project" value="UniProtKB-KW"/>
</dbReference>
<gene>
    <name evidence="14" type="ORF">CFAM422_000741</name>
</gene>
<dbReference type="GO" id="GO:0005634">
    <property type="term" value="C:nucleus"/>
    <property type="evidence" value="ECO:0007669"/>
    <property type="project" value="UniProtKB-SubCell"/>
</dbReference>
<evidence type="ECO:0000256" key="12">
    <source>
        <dbReference type="SAM" id="MobiDB-lite"/>
    </source>
</evidence>
<dbReference type="CDD" id="cd00302">
    <property type="entry name" value="cytochrome_P450"/>
    <property type="match status" value="1"/>
</dbReference>
<keyword evidence="5" id="KW-0677">Repeat</keyword>
<evidence type="ECO:0000256" key="5">
    <source>
        <dbReference type="ARBA" id="ARBA00022737"/>
    </source>
</evidence>
<comment type="subcellular location">
    <subcellularLocation>
        <location evidence="2">Nucleus</location>
    </subcellularLocation>
</comment>